<feature type="region of interest" description="Disordered" evidence="1">
    <location>
        <begin position="420"/>
        <end position="454"/>
    </location>
</feature>
<gene>
    <name evidence="3" type="ORF">GE061_000541</name>
</gene>
<accession>A0A8S9Y6I3</accession>
<dbReference type="OrthoDB" id="10682298at2759"/>
<proteinExistence type="predicted"/>
<comment type="caution">
    <text evidence="3">The sequence shown here is derived from an EMBL/GenBank/DDBJ whole genome shotgun (WGS) entry which is preliminary data.</text>
</comment>
<name>A0A8S9Y6I3_APOLU</name>
<evidence type="ECO:0000256" key="2">
    <source>
        <dbReference type="SAM" id="SignalP"/>
    </source>
</evidence>
<reference evidence="3" key="1">
    <citation type="journal article" date="2021" name="Mol. Ecol. Resour.">
        <title>Apolygus lucorum genome provides insights into omnivorousness and mesophyll feeding.</title>
        <authorList>
            <person name="Liu Y."/>
            <person name="Liu H."/>
            <person name="Wang H."/>
            <person name="Huang T."/>
            <person name="Liu B."/>
            <person name="Yang B."/>
            <person name="Yin L."/>
            <person name="Li B."/>
            <person name="Zhang Y."/>
            <person name="Zhang S."/>
            <person name="Jiang F."/>
            <person name="Zhang X."/>
            <person name="Ren Y."/>
            <person name="Wang B."/>
            <person name="Wang S."/>
            <person name="Lu Y."/>
            <person name="Wu K."/>
            <person name="Fan W."/>
            <person name="Wang G."/>
        </authorList>
    </citation>
    <scope>NUCLEOTIDE SEQUENCE</scope>
    <source>
        <strain evidence="3">12Hb</strain>
    </source>
</reference>
<evidence type="ECO:0000313" key="3">
    <source>
        <dbReference type="EMBL" id="KAF6216201.1"/>
    </source>
</evidence>
<feature type="signal peptide" evidence="2">
    <location>
        <begin position="1"/>
        <end position="23"/>
    </location>
</feature>
<protein>
    <submittedName>
        <fullName evidence="3">Uncharacterized protein</fullName>
    </submittedName>
</protein>
<evidence type="ECO:0000256" key="1">
    <source>
        <dbReference type="SAM" id="MobiDB-lite"/>
    </source>
</evidence>
<feature type="compositionally biased region" description="Acidic residues" evidence="1">
    <location>
        <begin position="442"/>
        <end position="451"/>
    </location>
</feature>
<feature type="chain" id="PRO_5035734049" evidence="2">
    <location>
        <begin position="24"/>
        <end position="592"/>
    </location>
</feature>
<dbReference type="EMBL" id="WIXP02000001">
    <property type="protein sequence ID" value="KAF6216201.1"/>
    <property type="molecule type" value="Genomic_DNA"/>
</dbReference>
<feature type="compositionally biased region" description="Polar residues" evidence="1">
    <location>
        <begin position="332"/>
        <end position="348"/>
    </location>
</feature>
<keyword evidence="2" id="KW-0732">Signal</keyword>
<sequence length="592" mass="66081">MSSTMDMMSRILTILLCIHGLETTYITYVSADRGLMAQQQVAPVQERIVNSNPDAEITEEQTDYSESKGKEQGVPCTIGRLFFLTEKGRLMRCDTDNLSVEEQTFSAQDSPPHFLLPGLPSVGLAAFYSGSRLPGIVQNLNIQGTGGIDGRKPVVIKPKPEIVDPVPIEPVVVKPIKPLFVKPIKPLVLKPIHKPKPVHKPLVHKHPHQTHHHGLLHVSVPGLTFYHQTGLDSVNHEGQLREDGLGWNPTLIPRYPYWYFRPPHREAFIQKLPTGAERVLASLNPAANLDRTVSDDLKEDEESMGSDGNYNKSIEHTLIGDYRTQMMIDQPKNFSVNGSNSEIGTNSTGERKEELKPTDKQNFGNATDSIYRVRIIAANNTLTSELHEPRLQGNEMNVSTTEQFTKEPNTEKHIVEDVELEEGAEEGLQKEGVESSLSEGPDVLEDPNGEEESIHIRKIRDAPGIPIETLNDQQNPSSSILDRNTLLNIMSSLKEQYLKNAEPDQRKLIEDAFDRLHCSVRDMKKLDERPSGKKIDGPKKAALKLLAERAQPLIEEPDYYSDATDDVSAEPSFLELLNVATKHKGKQSIDGE</sequence>
<dbReference type="Proteomes" id="UP000466442">
    <property type="component" value="Linkage Group LG1"/>
</dbReference>
<dbReference type="AlphaFoldDB" id="A0A8S9Y6I3"/>
<feature type="compositionally biased region" description="Basic and acidic residues" evidence="1">
    <location>
        <begin position="349"/>
        <end position="359"/>
    </location>
</feature>
<evidence type="ECO:0000313" key="4">
    <source>
        <dbReference type="Proteomes" id="UP000466442"/>
    </source>
</evidence>
<feature type="region of interest" description="Disordered" evidence="1">
    <location>
        <begin position="332"/>
        <end position="364"/>
    </location>
</feature>
<organism evidence="3 4">
    <name type="scientific">Apolygus lucorum</name>
    <name type="common">Small green plant bug</name>
    <name type="synonym">Lygocoris lucorum</name>
    <dbReference type="NCBI Taxonomy" id="248454"/>
    <lineage>
        <taxon>Eukaryota</taxon>
        <taxon>Metazoa</taxon>
        <taxon>Ecdysozoa</taxon>
        <taxon>Arthropoda</taxon>
        <taxon>Hexapoda</taxon>
        <taxon>Insecta</taxon>
        <taxon>Pterygota</taxon>
        <taxon>Neoptera</taxon>
        <taxon>Paraneoptera</taxon>
        <taxon>Hemiptera</taxon>
        <taxon>Heteroptera</taxon>
        <taxon>Panheteroptera</taxon>
        <taxon>Cimicomorpha</taxon>
        <taxon>Miridae</taxon>
        <taxon>Mirini</taxon>
        <taxon>Apolygus</taxon>
    </lineage>
</organism>
<keyword evidence="4" id="KW-1185">Reference proteome</keyword>
<feature type="region of interest" description="Disordered" evidence="1">
    <location>
        <begin position="292"/>
        <end position="312"/>
    </location>
</feature>
<feature type="region of interest" description="Disordered" evidence="1">
    <location>
        <begin position="49"/>
        <end position="71"/>
    </location>
</feature>